<reference evidence="6 7" key="1">
    <citation type="journal article" date="2013" name="Genome Biol. Evol.">
        <title>Complete genomes of two dipteran-associated spiroplasmas provided insights into the origin, dynamics, and impacts of viral invasion in spiroplasma.</title>
        <authorList>
            <person name="Ku C."/>
            <person name="Lo W.S."/>
            <person name="Chen L.L."/>
            <person name="Kuo C.H."/>
        </authorList>
    </citation>
    <scope>NUCLEOTIDE SEQUENCE [LARGE SCALE GENOMIC DNA]</scope>
    <source>
        <strain evidence="6 7">DF-1</strain>
    </source>
</reference>
<dbReference type="EC" id="3.5.99.6" evidence="4"/>
<feature type="active site" description="Proton acceptor; for ring-opening step" evidence="4">
    <location>
        <position position="137"/>
    </location>
</feature>
<evidence type="ECO:0000256" key="4">
    <source>
        <dbReference type="HAMAP-Rule" id="MF_01241"/>
    </source>
</evidence>
<dbReference type="STRING" id="1276227.SCHRY_v1c07650"/>
<dbReference type="GO" id="GO:0004342">
    <property type="term" value="F:glucosamine-6-phosphate deaminase activity"/>
    <property type="evidence" value="ECO:0007669"/>
    <property type="project" value="UniProtKB-UniRule"/>
</dbReference>
<dbReference type="PATRIC" id="fig|1276227.3.peg.772"/>
<keyword evidence="2 4" id="KW-0378">Hydrolase</keyword>
<dbReference type="NCBIfam" id="TIGR00502">
    <property type="entry name" value="nagB"/>
    <property type="match status" value="1"/>
</dbReference>
<feature type="active site" description="For ring-opening step" evidence="4">
    <location>
        <position position="142"/>
    </location>
</feature>
<dbReference type="GO" id="GO:0006043">
    <property type="term" value="P:glucosamine catabolic process"/>
    <property type="evidence" value="ECO:0007669"/>
    <property type="project" value="TreeGrafter"/>
</dbReference>
<dbReference type="KEGG" id="scr:SCHRY_v1c07650"/>
<dbReference type="HOGENOM" id="CLU_049611_1_1_14"/>
<gene>
    <name evidence="4 6" type="primary">nagB</name>
    <name evidence="6" type="ORF">SCHRY_v1c07650</name>
</gene>
<evidence type="ECO:0000313" key="6">
    <source>
        <dbReference type="EMBL" id="AGM25341.1"/>
    </source>
</evidence>
<dbReference type="PANTHER" id="PTHR11280:SF5">
    <property type="entry name" value="GLUCOSAMINE-6-PHOSPHATE ISOMERASE"/>
    <property type="match status" value="1"/>
</dbReference>
<dbReference type="FunFam" id="3.40.50.1360:FF:000003">
    <property type="entry name" value="Glucosamine-6-phosphate deaminase"/>
    <property type="match status" value="1"/>
</dbReference>
<comment type="similarity">
    <text evidence="4">Belongs to the glucosamine/galactosamine-6-phosphate isomerase family. NagB subfamily.</text>
</comment>
<comment type="caution">
    <text evidence="4">Lacks conserved residue(s) required for the propagation of feature annotation.</text>
</comment>
<dbReference type="GO" id="GO:0019262">
    <property type="term" value="P:N-acetylneuraminate catabolic process"/>
    <property type="evidence" value="ECO:0007669"/>
    <property type="project" value="UniProtKB-UniRule"/>
</dbReference>
<dbReference type="InterPro" id="IPR018321">
    <property type="entry name" value="Glucosamine6P_isomerase_CS"/>
</dbReference>
<feature type="active site" description="For ring-opening step" evidence="4">
    <location>
        <position position="135"/>
    </location>
</feature>
<evidence type="ECO:0000256" key="3">
    <source>
        <dbReference type="ARBA" id="ARBA00023277"/>
    </source>
</evidence>
<dbReference type="GO" id="GO:0042802">
    <property type="term" value="F:identical protein binding"/>
    <property type="evidence" value="ECO:0007669"/>
    <property type="project" value="TreeGrafter"/>
</dbReference>
<dbReference type="AlphaFoldDB" id="R4UJ43"/>
<dbReference type="Gene3D" id="3.40.50.1360">
    <property type="match status" value="1"/>
</dbReference>
<dbReference type="InterPro" id="IPR006148">
    <property type="entry name" value="Glc/Gal-6P_isomerase"/>
</dbReference>
<feature type="active site" description="Proton acceptor; for enolization step" evidence="4">
    <location>
        <position position="67"/>
    </location>
</feature>
<evidence type="ECO:0000256" key="1">
    <source>
        <dbReference type="ARBA" id="ARBA00000644"/>
    </source>
</evidence>
<dbReference type="EMBL" id="CP005077">
    <property type="protein sequence ID" value="AGM25341.1"/>
    <property type="molecule type" value="Genomic_DNA"/>
</dbReference>
<keyword evidence="7" id="KW-1185">Reference proteome</keyword>
<dbReference type="HAMAP" id="MF_01241">
    <property type="entry name" value="GlcN6P_deamin"/>
    <property type="match status" value="1"/>
</dbReference>
<dbReference type="InterPro" id="IPR004547">
    <property type="entry name" value="Glucosamine6P_isomerase"/>
</dbReference>
<protein>
    <recommendedName>
        <fullName evidence="4">Glucosamine-6-phosphate deaminase</fullName>
        <ecNumber evidence="4">3.5.99.6</ecNumber>
    </recommendedName>
    <alternativeName>
        <fullName evidence="4">GlcN6P deaminase</fullName>
        <shortName evidence="4">GNPDA</shortName>
    </alternativeName>
    <alternativeName>
        <fullName evidence="4">Glucosamine-6-phosphate isomerase</fullName>
    </alternativeName>
</protein>
<proteinExistence type="inferred from homology"/>
<dbReference type="RefSeq" id="WP_016339164.1">
    <property type="nucleotide sequence ID" value="NC_021280.1"/>
</dbReference>
<dbReference type="PROSITE" id="PS01161">
    <property type="entry name" value="GLC_GALNAC_ISOMERASE"/>
    <property type="match status" value="1"/>
</dbReference>
<comment type="pathway">
    <text evidence="4">Amino-sugar metabolism; N-acetylneuraminate degradation; D-fructose 6-phosphate from N-acetylneuraminate: step 5/5.</text>
</comment>
<organism evidence="6 7">
    <name type="scientific">Spiroplasma chrysopicola DF-1</name>
    <dbReference type="NCBI Taxonomy" id="1276227"/>
    <lineage>
        <taxon>Bacteria</taxon>
        <taxon>Bacillati</taxon>
        <taxon>Mycoplasmatota</taxon>
        <taxon>Mollicutes</taxon>
        <taxon>Entomoplasmatales</taxon>
        <taxon>Spiroplasmataceae</taxon>
        <taxon>Spiroplasma</taxon>
    </lineage>
</organism>
<dbReference type="InterPro" id="IPR037171">
    <property type="entry name" value="NagB/RpiA_transferase-like"/>
</dbReference>
<evidence type="ECO:0000256" key="2">
    <source>
        <dbReference type="ARBA" id="ARBA00022801"/>
    </source>
</evidence>
<dbReference type="GO" id="GO:0005737">
    <property type="term" value="C:cytoplasm"/>
    <property type="evidence" value="ECO:0007669"/>
    <property type="project" value="TreeGrafter"/>
</dbReference>
<dbReference type="OrthoDB" id="9791139at2"/>
<sequence>MKVIIVDDKVAIGQTVGQMFVDAVKNNPKVIFGLATGSSPELTYQYLIEDYQANHTDWSNVKTFNLDEYIGLEPTHSQSYRYFMNEKLFNHINIKKENTYVPSGVGDYVALAKQYDEKIAMAGGIDLQLLGVGTNGHIGFNEPPADFDSLTGVVDLVEATFQANARFFDSINDVPKQAVSMGIKSILNARKIVLIADGEGKAQAIKHLVEGEISNLWPCTALQTHQDVTIVIDQKAASLLTKQ</sequence>
<feature type="domain" description="Glucosamine/galactosamine-6-phosphate isomerase" evidence="5">
    <location>
        <begin position="13"/>
        <end position="228"/>
    </location>
</feature>
<keyword evidence="3 4" id="KW-0119">Carbohydrate metabolism</keyword>
<dbReference type="UniPathway" id="UPA00629">
    <property type="reaction ID" value="UER00684"/>
</dbReference>
<dbReference type="Pfam" id="PF01182">
    <property type="entry name" value="Glucosamine_iso"/>
    <property type="match status" value="1"/>
</dbReference>
<name>R4UJ43_9MOLU</name>
<dbReference type="PANTHER" id="PTHR11280">
    <property type="entry name" value="GLUCOSAMINE-6-PHOSPHATE ISOMERASE"/>
    <property type="match status" value="1"/>
</dbReference>
<dbReference type="SUPFAM" id="SSF100950">
    <property type="entry name" value="NagB/RpiA/CoA transferase-like"/>
    <property type="match status" value="1"/>
</dbReference>
<dbReference type="CDD" id="cd01399">
    <property type="entry name" value="GlcN6P_deaminase"/>
    <property type="match status" value="1"/>
</dbReference>
<accession>R4UJ43</accession>
<dbReference type="GO" id="GO:0005975">
    <property type="term" value="P:carbohydrate metabolic process"/>
    <property type="evidence" value="ECO:0007669"/>
    <property type="project" value="InterPro"/>
</dbReference>
<evidence type="ECO:0000259" key="5">
    <source>
        <dbReference type="Pfam" id="PF01182"/>
    </source>
</evidence>
<dbReference type="eggNOG" id="COG0363">
    <property type="taxonomic scope" value="Bacteria"/>
</dbReference>
<comment type="function">
    <text evidence="4">Catalyzes the reversible isomerization-deamination of glucosamine 6-phosphate (GlcN6P) to form fructose 6-phosphate (Fru6P) and ammonium ion.</text>
</comment>
<evidence type="ECO:0000313" key="7">
    <source>
        <dbReference type="Proteomes" id="UP000013964"/>
    </source>
</evidence>
<comment type="catalytic activity">
    <reaction evidence="1 4">
        <text>alpha-D-glucosamine 6-phosphate + H2O = beta-D-fructose 6-phosphate + NH4(+)</text>
        <dbReference type="Rhea" id="RHEA:12172"/>
        <dbReference type="ChEBI" id="CHEBI:15377"/>
        <dbReference type="ChEBI" id="CHEBI:28938"/>
        <dbReference type="ChEBI" id="CHEBI:57634"/>
        <dbReference type="ChEBI" id="CHEBI:75989"/>
        <dbReference type="EC" id="3.5.99.6"/>
    </reaction>
</comment>
<dbReference type="Proteomes" id="UP000013964">
    <property type="component" value="Chromosome"/>
</dbReference>
<dbReference type="GO" id="GO:0006046">
    <property type="term" value="P:N-acetylglucosamine catabolic process"/>
    <property type="evidence" value="ECO:0007669"/>
    <property type="project" value="UniProtKB-UniRule"/>
</dbReference>